<feature type="repeat" description="WD" evidence="3">
    <location>
        <begin position="744"/>
        <end position="785"/>
    </location>
</feature>
<evidence type="ECO:0000313" key="6">
    <source>
        <dbReference type="EMBL" id="AOX02803.1"/>
    </source>
</evidence>
<sequence>MKNQPTIYQVGGSLPNDAATYAVRKADKEIFDALMAGEFCYVLNSRQMGKSSLRVKTMQRLIDRGVACASVDVTQIGNYVTSEQWYASLIKTMVNSFKLSDKFKVLPWLRERKQLSPVMWLGEFIEEVLLSEIPDNIVIFLDEIDSIIKVEFKDDFFAFIRSCYNQRAENPAYNRLNFCLLGVATPADLIQDKQRTPFNIGRDIELTGFTFEEAKTPLLPGLVGKVDNPEQVLAEILNWTGGQPFLTQKLCKLMVEHSQASPLQRCSDELTSLPTAASPLNPPILGDFNSIPPTAVSPLNPPILGDFNSIPPTAASPLNPPILGDFNSSSPQNWGVRGAEDFNSSSPQNWGVRGARDFNSISVEQVARTQIIDNWVSQDKPEHLKTIRDRILRNEQRASRLLGLYQHVLDQGYIAADGSEEQTELRLSGLVVERDGSLTVNNRIYVSVFDRDWVKQELARLRPYSETFTAWVESGCHDESLLLRGVALENAQAWARGKSLSDLDYQFLAAGQELDRRVLAEESRILAKANENLTIAQQEAKQLIRKGRTRLTVASVLTMAVTMVAVVIGIYSGQQVKKAQEAQKGTALEQQGADILRRLRRDDVHSSTISEEGVELLYSAMNTGQQLFNIVKDGRPLDKYPTITPLYVLHQSLSKFKEKKKFQGHKSWVTSVSFSPDGKTLATASNDKTVRLWDLQGNQLALFKGDQSEVNSVSFSRNGQMLASASWDKKVRVWDLEGNQLALFKGHQSSVWNVSFSRDGQMLASASRDNTVRVWNLEGNQLALFEGHESEVNSVSFSRDGKVLASGSYDKTVRVWDLQGNQLALFEGHQGPVNSVSFSRDGKVLASGSYDKTVRVWDLQGNQLALFEGHQGPVNSVSFSRDGQMLASASSDKTVRVWDLQGNQLALFEGHQGPVNSVSFSRDGQMLASASSDKTVRLWAVEDLGEMLARGCKLLEDYFVDHPEHLESLEKCQDSDGKIAAASGFIKQGEDLAKKGNVDGAIAKFQKAKQWNPELELEPQVKAKAIALFTKGEQLAKEGDVEGAISKFEEAKQWNPQLELEPDKKAKQLAALAKVKQGQQLAKKGDVEGAIAKFKKAKTINSNLELEPEKNAKAIALVTKGEELAIQGDVEGAIAKFKEAKEWNTDLELEPDKKAKQLAAFAKVEQGKRLAKDGKLTKALSLYKQAQQLDQNLEIYARSWNALCWFGSLHGYAADVMDACEKAVAKAPEEAYILDSRGLARALTGDTAGAISDFQAYVDWTDNDKSKAQRQKWIDELRAGKNPFTEEVLKGLLEE</sequence>
<evidence type="ECO:0000256" key="3">
    <source>
        <dbReference type="PROSITE-ProRule" id="PRU00221"/>
    </source>
</evidence>
<dbReference type="PROSITE" id="PS00678">
    <property type="entry name" value="WD_REPEATS_1"/>
    <property type="match status" value="6"/>
</dbReference>
<evidence type="ECO:0008006" key="8">
    <source>
        <dbReference type="Google" id="ProtNLM"/>
    </source>
</evidence>
<keyword evidence="5" id="KW-0175">Coiled coil</keyword>
<dbReference type="KEGG" id="mpro:BJP34_28180"/>
<dbReference type="PANTHER" id="PTHR19879">
    <property type="entry name" value="TRANSCRIPTION INITIATION FACTOR TFIID"/>
    <property type="match status" value="1"/>
</dbReference>
<dbReference type="InterPro" id="IPR027417">
    <property type="entry name" value="P-loop_NTPase"/>
</dbReference>
<evidence type="ECO:0000256" key="2">
    <source>
        <dbReference type="ARBA" id="ARBA00022737"/>
    </source>
</evidence>
<dbReference type="SMART" id="SM00320">
    <property type="entry name" value="WD40"/>
    <property type="match status" value="7"/>
</dbReference>
<feature type="repeat" description="WD" evidence="3">
    <location>
        <begin position="662"/>
        <end position="703"/>
    </location>
</feature>
<dbReference type="InterPro" id="IPR001680">
    <property type="entry name" value="WD40_rpt"/>
</dbReference>
<dbReference type="Gene3D" id="1.25.40.10">
    <property type="entry name" value="Tetratricopeptide repeat domain"/>
    <property type="match status" value="3"/>
</dbReference>
<dbReference type="SMART" id="SM00028">
    <property type="entry name" value="TPR"/>
    <property type="match status" value="5"/>
</dbReference>
<dbReference type="InterPro" id="IPR019734">
    <property type="entry name" value="TPR_rpt"/>
</dbReference>
<keyword evidence="1 3" id="KW-0853">WD repeat</keyword>
<dbReference type="InterPro" id="IPR019775">
    <property type="entry name" value="WD40_repeat_CS"/>
</dbReference>
<dbReference type="Proteomes" id="UP000177870">
    <property type="component" value="Chromosome"/>
</dbReference>
<dbReference type="PRINTS" id="PR00320">
    <property type="entry name" value="GPROTEINBRPT"/>
</dbReference>
<accession>A0A1D8TZ35</accession>
<dbReference type="InterPro" id="IPR015943">
    <property type="entry name" value="WD40/YVTN_repeat-like_dom_sf"/>
</dbReference>
<feature type="repeat" description="WD" evidence="3">
    <location>
        <begin position="908"/>
        <end position="949"/>
    </location>
</feature>
<dbReference type="PROSITE" id="PS50005">
    <property type="entry name" value="TPR"/>
    <property type="match status" value="1"/>
</dbReference>
<feature type="repeat" description="TPR" evidence="4">
    <location>
        <begin position="1025"/>
        <end position="1058"/>
    </location>
</feature>
<dbReference type="EMBL" id="CP017599">
    <property type="protein sequence ID" value="AOX02803.1"/>
    <property type="molecule type" value="Genomic_DNA"/>
</dbReference>
<gene>
    <name evidence="6" type="ORF">BJP34_28180</name>
</gene>
<dbReference type="PROSITE" id="PS50294">
    <property type="entry name" value="WD_REPEATS_REGION"/>
    <property type="match status" value="7"/>
</dbReference>
<dbReference type="InterPro" id="IPR011990">
    <property type="entry name" value="TPR-like_helical_dom_sf"/>
</dbReference>
<evidence type="ECO:0000256" key="1">
    <source>
        <dbReference type="ARBA" id="ARBA00022574"/>
    </source>
</evidence>
<dbReference type="STRING" id="1458985.BJP34_28180"/>
<feature type="coiled-coil region" evidence="5">
    <location>
        <begin position="519"/>
        <end position="546"/>
    </location>
</feature>
<dbReference type="SUPFAM" id="SSF50978">
    <property type="entry name" value="WD40 repeat-like"/>
    <property type="match status" value="1"/>
</dbReference>
<evidence type="ECO:0000256" key="4">
    <source>
        <dbReference type="PROSITE-ProRule" id="PRU00339"/>
    </source>
</evidence>
<dbReference type="SUPFAM" id="SSF48452">
    <property type="entry name" value="TPR-like"/>
    <property type="match status" value="1"/>
</dbReference>
<dbReference type="Gene3D" id="3.40.50.300">
    <property type="entry name" value="P-loop containing nucleotide triphosphate hydrolases"/>
    <property type="match status" value="1"/>
</dbReference>
<organism evidence="6 7">
    <name type="scientific">Moorena producens PAL-8-15-08-1</name>
    <dbReference type="NCBI Taxonomy" id="1458985"/>
    <lineage>
        <taxon>Bacteria</taxon>
        <taxon>Bacillati</taxon>
        <taxon>Cyanobacteriota</taxon>
        <taxon>Cyanophyceae</taxon>
        <taxon>Coleofasciculales</taxon>
        <taxon>Coleofasciculaceae</taxon>
        <taxon>Moorena</taxon>
    </lineage>
</organism>
<dbReference type="Pfam" id="PF00400">
    <property type="entry name" value="WD40"/>
    <property type="match status" value="7"/>
</dbReference>
<proteinExistence type="predicted"/>
<evidence type="ECO:0000313" key="7">
    <source>
        <dbReference type="Proteomes" id="UP000177870"/>
    </source>
</evidence>
<feature type="repeat" description="WD" evidence="3">
    <location>
        <begin position="785"/>
        <end position="826"/>
    </location>
</feature>
<dbReference type="PROSITE" id="PS50082">
    <property type="entry name" value="WD_REPEATS_2"/>
    <property type="match status" value="7"/>
</dbReference>
<dbReference type="RefSeq" id="WP_070395202.1">
    <property type="nucleotide sequence ID" value="NZ_CP017599.1"/>
</dbReference>
<reference evidence="7" key="1">
    <citation type="submission" date="2016-10" db="EMBL/GenBank/DDBJ databases">
        <title>Comparative genomics uncovers the prolific and rare metabolic potential of the cyanobacterial genus Moorea.</title>
        <authorList>
            <person name="Leao T."/>
            <person name="Castelao G."/>
            <person name="Korobeynikov A."/>
            <person name="Monroe E.A."/>
            <person name="Podell S."/>
            <person name="Glukhov E."/>
            <person name="Allen E."/>
            <person name="Gerwick W.H."/>
            <person name="Gerwick L."/>
        </authorList>
    </citation>
    <scope>NUCLEOTIDE SEQUENCE [LARGE SCALE GENOMIC DNA]</scope>
    <source>
        <strain evidence="7">PAL-8-15-08-1</strain>
    </source>
</reference>
<dbReference type="Pfam" id="PF14516">
    <property type="entry name" value="AAA_35"/>
    <property type="match status" value="1"/>
</dbReference>
<dbReference type="Gene3D" id="2.130.10.10">
    <property type="entry name" value="YVTN repeat-like/Quinoprotein amine dehydrogenase"/>
    <property type="match status" value="3"/>
</dbReference>
<evidence type="ECO:0000256" key="5">
    <source>
        <dbReference type="SAM" id="Coils"/>
    </source>
</evidence>
<name>A0A1D8TZ35_9CYAN</name>
<feature type="repeat" description="WD" evidence="3">
    <location>
        <begin position="826"/>
        <end position="867"/>
    </location>
</feature>
<dbReference type="PANTHER" id="PTHR19879:SF9">
    <property type="entry name" value="TRANSCRIPTION INITIATION FACTOR TFIID SUBUNIT 5"/>
    <property type="match status" value="1"/>
</dbReference>
<dbReference type="SUPFAM" id="SSF52540">
    <property type="entry name" value="P-loop containing nucleoside triphosphate hydrolases"/>
    <property type="match status" value="1"/>
</dbReference>
<dbReference type="InterPro" id="IPR036322">
    <property type="entry name" value="WD40_repeat_dom_sf"/>
</dbReference>
<dbReference type="CDD" id="cd00200">
    <property type="entry name" value="WD40"/>
    <property type="match status" value="1"/>
</dbReference>
<keyword evidence="2" id="KW-0677">Repeat</keyword>
<dbReference type="InterPro" id="IPR020472">
    <property type="entry name" value="WD40_PAC1"/>
</dbReference>
<feature type="repeat" description="WD" evidence="3">
    <location>
        <begin position="703"/>
        <end position="744"/>
    </location>
</feature>
<feature type="repeat" description="WD" evidence="3">
    <location>
        <begin position="867"/>
        <end position="908"/>
    </location>
</feature>
<protein>
    <recommendedName>
        <fullName evidence="8">Anaphase-promoting complex subunit 4 WD40 domain-containing protein</fullName>
    </recommendedName>
</protein>
<keyword evidence="4" id="KW-0802">TPR repeat</keyword>